<sequence>MNTHNVNTAASESTKTWVNGQGKQPERLAPEMVFVFRETGKICGRAIELDGEWVSLSGETLAELQGWYSDLELVTADEAARQYNARLIKPWAEIDAARYEDQLYVMPPLDWTRTPDGESFKSREMYSGDVTHIFACVRGRYFECRDRAGKHHCDLILSAALFLNGNCAH</sequence>
<accession>A0ABX0RG56</accession>
<evidence type="ECO:0000313" key="3">
    <source>
        <dbReference type="Proteomes" id="UP001515683"/>
    </source>
</evidence>
<feature type="region of interest" description="Disordered" evidence="1">
    <location>
        <begin position="1"/>
        <end position="22"/>
    </location>
</feature>
<dbReference type="RefSeq" id="WP_167017789.1">
    <property type="nucleotide sequence ID" value="NZ_VWXF01000011.1"/>
</dbReference>
<reference evidence="2 3" key="1">
    <citation type="journal article" date="2019" name="bioRxiv">
        <title>Bacteria contribute to plant secondary compound degradation in a generalist herbivore system.</title>
        <authorList>
            <person name="Francoeur C.B."/>
            <person name="Khadempour L."/>
            <person name="Moreira-Soto R.D."/>
            <person name="Gotting K."/>
            <person name="Book A.J."/>
            <person name="Pinto-Tomas A.A."/>
            <person name="Keefover-Ring K."/>
            <person name="Currie C.R."/>
        </authorList>
    </citation>
    <scope>NUCLEOTIDE SEQUENCE [LARGE SCALE GENOMIC DNA]</scope>
    <source>
        <strain evidence="2">Acro-835</strain>
    </source>
</reference>
<name>A0ABX0RG56_9GAMM</name>
<dbReference type="EMBL" id="VWXF01000011">
    <property type="protein sequence ID" value="NIF24042.1"/>
    <property type="molecule type" value="Genomic_DNA"/>
</dbReference>
<evidence type="ECO:0000313" key="2">
    <source>
        <dbReference type="EMBL" id="NIF24042.1"/>
    </source>
</evidence>
<keyword evidence="3" id="KW-1185">Reference proteome</keyword>
<gene>
    <name evidence="2" type="ORF">F3J40_20960</name>
</gene>
<organism evidence="2 3">
    <name type="scientific">Candidatus Pantoea multigeneris</name>
    <dbReference type="NCBI Taxonomy" id="2608357"/>
    <lineage>
        <taxon>Bacteria</taxon>
        <taxon>Pseudomonadati</taxon>
        <taxon>Pseudomonadota</taxon>
        <taxon>Gammaproteobacteria</taxon>
        <taxon>Enterobacterales</taxon>
        <taxon>Erwiniaceae</taxon>
        <taxon>Pantoea</taxon>
    </lineage>
</organism>
<comment type="caution">
    <text evidence="2">The sequence shown here is derived from an EMBL/GenBank/DDBJ whole genome shotgun (WGS) entry which is preliminary data.</text>
</comment>
<dbReference type="Proteomes" id="UP001515683">
    <property type="component" value="Unassembled WGS sequence"/>
</dbReference>
<protein>
    <submittedName>
        <fullName evidence="2">Uncharacterized protein</fullName>
    </submittedName>
</protein>
<evidence type="ECO:0000256" key="1">
    <source>
        <dbReference type="SAM" id="MobiDB-lite"/>
    </source>
</evidence>
<proteinExistence type="predicted"/>